<accession>A0ABS2GJD5</accession>
<evidence type="ECO:0000256" key="1">
    <source>
        <dbReference type="ARBA" id="ARBA00004651"/>
    </source>
</evidence>
<dbReference type="Pfam" id="PF03176">
    <property type="entry name" value="MMPL"/>
    <property type="match status" value="2"/>
</dbReference>
<evidence type="ECO:0000313" key="9">
    <source>
        <dbReference type="Proteomes" id="UP000724149"/>
    </source>
</evidence>
<keyword evidence="3 6" id="KW-0812">Transmembrane</keyword>
<dbReference type="Gene3D" id="1.20.1640.10">
    <property type="entry name" value="Multidrug efflux transporter AcrB transmembrane domain"/>
    <property type="match status" value="2"/>
</dbReference>
<name>A0ABS2GJD5_9FIRM</name>
<reference evidence="8 9" key="1">
    <citation type="journal article" date="2021" name="Sci. Rep.">
        <title>The distribution of antibiotic resistance genes in chicken gut microbiota commensals.</title>
        <authorList>
            <person name="Juricova H."/>
            <person name="Matiasovicova J."/>
            <person name="Kubasova T."/>
            <person name="Cejkova D."/>
            <person name="Rychlik I."/>
        </authorList>
    </citation>
    <scope>NUCLEOTIDE SEQUENCE [LARGE SCALE GENOMIC DNA]</scope>
    <source>
        <strain evidence="8 9">An564</strain>
    </source>
</reference>
<keyword evidence="4 6" id="KW-1133">Transmembrane helix</keyword>
<evidence type="ECO:0000313" key="8">
    <source>
        <dbReference type="EMBL" id="MBM6922253.1"/>
    </source>
</evidence>
<evidence type="ECO:0000256" key="4">
    <source>
        <dbReference type="ARBA" id="ARBA00022989"/>
    </source>
</evidence>
<feature type="transmembrane region" description="Helical" evidence="6">
    <location>
        <begin position="658"/>
        <end position="681"/>
    </location>
</feature>
<dbReference type="Proteomes" id="UP000724149">
    <property type="component" value="Unassembled WGS sequence"/>
</dbReference>
<feature type="transmembrane region" description="Helical" evidence="6">
    <location>
        <begin position="579"/>
        <end position="605"/>
    </location>
</feature>
<proteinExistence type="predicted"/>
<evidence type="ECO:0000256" key="6">
    <source>
        <dbReference type="SAM" id="Phobius"/>
    </source>
</evidence>
<feature type="transmembrane region" description="Helical" evidence="6">
    <location>
        <begin position="279"/>
        <end position="304"/>
    </location>
</feature>
<evidence type="ECO:0000256" key="2">
    <source>
        <dbReference type="ARBA" id="ARBA00022475"/>
    </source>
</evidence>
<evidence type="ECO:0000259" key="7">
    <source>
        <dbReference type="Pfam" id="PF03176"/>
    </source>
</evidence>
<sequence>MSQKTENTFVDRIIDVVIHRRRMVEKVFAVLVLLSIVANFFIPINYDLTEYLPDWAPTMQGINRMEESFGYPGTARVMIDDVTMAQAGAYQRQLSEIEGVDSVSWLPGGNAYLPESFLTVGDISDYYKDNSAIMDVIFTYGDSDPRTYEAIDSMKELLEEKGHYSGPAIENKTLEESISREMPMIMAAGVVVIFAVLAITTTSWFEPVLFLLTMGLAIILNMGTNIIFGKISFLSHGIAAVIQLAVAMDYSIFLLHSFTAQKQKGLSDEEAMAAALHQAVDSIVSSGVTTIVGFVALALMRFTIGRDLGFVLAKGIVCSLATVLILMPALILRFQDRIRKTQHRSFVPSMDGFARKLFRGRKVLAVAVLLVIVPAYVAQNMIDFKYGTSAVGCSEGTQSYEDLQLMEERFGKSNMLLVLVPQSDPAVERAFTEELEQQPFVRSVTSLDGMLPEGVPESFLPEDLTSQLHNDGYSRIITTLRTESESDYAFQCTDAVREIADKYYDESYFVGTTPATQDMKEIISSDYGIVNGISILGVVLVVYVTFRSGAMALTVIVPIEIAIFLNMAVPYLRGEELTFMGYLMVSSMQLGATVDYSILLTNNYLELRRRIEDKKEAAIAAISRSCVSILTSGGVLTLVGYALYFVSSISAIGDMGHLIGRGAIFSMILVLGFLPLLLTLVDKQIFKDQQRFEARSERLQKRIEEERIKRSSRLPAGSEE</sequence>
<feature type="domain" description="Membrane transport protein MMPL" evidence="7">
    <location>
        <begin position="129"/>
        <end position="333"/>
    </location>
</feature>
<dbReference type="InterPro" id="IPR004869">
    <property type="entry name" value="MMPL_dom"/>
</dbReference>
<feature type="domain" description="Membrane transport protein MMPL" evidence="7">
    <location>
        <begin position="470"/>
        <end position="691"/>
    </location>
</feature>
<keyword evidence="5 6" id="KW-0472">Membrane</keyword>
<evidence type="ECO:0000256" key="3">
    <source>
        <dbReference type="ARBA" id="ARBA00022692"/>
    </source>
</evidence>
<feature type="transmembrane region" description="Helical" evidence="6">
    <location>
        <begin position="27"/>
        <end position="46"/>
    </location>
</feature>
<dbReference type="PANTHER" id="PTHR33406:SF13">
    <property type="entry name" value="MEMBRANE PROTEIN YDFJ"/>
    <property type="match status" value="1"/>
</dbReference>
<dbReference type="SUPFAM" id="SSF82866">
    <property type="entry name" value="Multidrug efflux transporter AcrB transmembrane domain"/>
    <property type="match status" value="2"/>
</dbReference>
<dbReference type="PANTHER" id="PTHR33406">
    <property type="entry name" value="MEMBRANE PROTEIN MJ1562-RELATED"/>
    <property type="match status" value="1"/>
</dbReference>
<feature type="transmembrane region" description="Helical" evidence="6">
    <location>
        <begin position="553"/>
        <end position="573"/>
    </location>
</feature>
<organism evidence="8 9">
    <name type="scientific">Hydrogenoanaerobacterium saccharovorans</name>
    <dbReference type="NCBI Taxonomy" id="474960"/>
    <lineage>
        <taxon>Bacteria</taxon>
        <taxon>Bacillati</taxon>
        <taxon>Bacillota</taxon>
        <taxon>Clostridia</taxon>
        <taxon>Eubacteriales</taxon>
        <taxon>Oscillospiraceae</taxon>
        <taxon>Hydrogenoanaerobacterium</taxon>
    </lineage>
</organism>
<dbReference type="InterPro" id="IPR050545">
    <property type="entry name" value="Mycobact_MmpL"/>
</dbReference>
<gene>
    <name evidence="8" type="ORF">H9X81_00910</name>
</gene>
<feature type="transmembrane region" description="Helical" evidence="6">
    <location>
        <begin position="234"/>
        <end position="258"/>
    </location>
</feature>
<feature type="transmembrane region" description="Helical" evidence="6">
    <location>
        <begin position="527"/>
        <end position="546"/>
    </location>
</feature>
<feature type="transmembrane region" description="Helical" evidence="6">
    <location>
        <begin position="208"/>
        <end position="228"/>
    </location>
</feature>
<feature type="transmembrane region" description="Helical" evidence="6">
    <location>
        <begin position="363"/>
        <end position="382"/>
    </location>
</feature>
<dbReference type="EMBL" id="JACSNR010000001">
    <property type="protein sequence ID" value="MBM6922253.1"/>
    <property type="molecule type" value="Genomic_DNA"/>
</dbReference>
<keyword evidence="9" id="KW-1185">Reference proteome</keyword>
<keyword evidence="2" id="KW-1003">Cell membrane</keyword>
<comment type="subcellular location">
    <subcellularLocation>
        <location evidence="1">Cell membrane</location>
        <topology evidence="1">Multi-pass membrane protein</topology>
    </subcellularLocation>
</comment>
<dbReference type="RefSeq" id="WP_204719251.1">
    <property type="nucleotide sequence ID" value="NZ_JACSNR010000001.1"/>
</dbReference>
<evidence type="ECO:0000256" key="5">
    <source>
        <dbReference type="ARBA" id="ARBA00023136"/>
    </source>
</evidence>
<protein>
    <submittedName>
        <fullName evidence="8">MMPL family transporter</fullName>
    </submittedName>
</protein>
<feature type="transmembrane region" description="Helical" evidence="6">
    <location>
        <begin position="310"/>
        <end position="332"/>
    </location>
</feature>
<comment type="caution">
    <text evidence="8">The sequence shown here is derived from an EMBL/GenBank/DDBJ whole genome shotgun (WGS) entry which is preliminary data.</text>
</comment>
<feature type="transmembrane region" description="Helical" evidence="6">
    <location>
        <begin position="626"/>
        <end position="646"/>
    </location>
</feature>
<feature type="transmembrane region" description="Helical" evidence="6">
    <location>
        <begin position="182"/>
        <end position="201"/>
    </location>
</feature>